<keyword evidence="4" id="KW-1185">Reference proteome</keyword>
<sequence>MASLDREETTPFLLRLFHKNGSFHRPDEFAARALPPSLSLYTWPTCTLTELAHHVAAEDPSLLPSPSVGTRLAFRLVYPDTRNPASAASSHTAAHPKFMVKDLGTVVLGGQSALPASTANGQDEDVDMAGTAALLATDTEPDKTLADSKFVVGDYVCCAILPPLSDGSVAPAPTARNDRLGGQFGARVLSGGQQPPHNARREGGFGGRQGRDRDRRRPGFGDGGFPEGEWRRGERLPDDPPDRNRRGGRRGDRW</sequence>
<dbReference type="AlphaFoldDB" id="A0A8H6K6D5"/>
<feature type="compositionally biased region" description="Basic and acidic residues" evidence="2">
    <location>
        <begin position="199"/>
        <end position="219"/>
    </location>
</feature>
<accession>A0A8H6K6D5</accession>
<evidence type="ECO:0000313" key="4">
    <source>
        <dbReference type="Proteomes" id="UP000654918"/>
    </source>
</evidence>
<evidence type="ECO:0000256" key="1">
    <source>
        <dbReference type="ARBA" id="ARBA00009143"/>
    </source>
</evidence>
<dbReference type="Gene3D" id="3.10.20.550">
    <property type="entry name" value="ASAP complex, SAP18 subunit"/>
    <property type="match status" value="1"/>
</dbReference>
<comment type="similarity">
    <text evidence="1">Belongs to the SAP18 family.</text>
</comment>
<dbReference type="GO" id="GO:0005634">
    <property type="term" value="C:nucleus"/>
    <property type="evidence" value="ECO:0007669"/>
    <property type="project" value="TreeGrafter"/>
</dbReference>
<dbReference type="Pfam" id="PF06487">
    <property type="entry name" value="SAP18"/>
    <property type="match status" value="1"/>
</dbReference>
<dbReference type="PANTHER" id="PTHR13082:SF0">
    <property type="entry name" value="HISTONE DEACETYLASE COMPLEX SUBUNIT SAP18"/>
    <property type="match status" value="1"/>
</dbReference>
<comment type="caution">
    <text evidence="3">The sequence shown here is derived from an EMBL/GenBank/DDBJ whole genome shotgun (WGS) entry which is preliminary data.</text>
</comment>
<name>A0A8H6K6D5_9PEZI</name>
<feature type="region of interest" description="Disordered" evidence="2">
    <location>
        <begin position="166"/>
        <end position="254"/>
    </location>
</feature>
<organism evidence="3 4">
    <name type="scientific">Colletotrichum plurivorum</name>
    <dbReference type="NCBI Taxonomy" id="2175906"/>
    <lineage>
        <taxon>Eukaryota</taxon>
        <taxon>Fungi</taxon>
        <taxon>Dikarya</taxon>
        <taxon>Ascomycota</taxon>
        <taxon>Pezizomycotina</taxon>
        <taxon>Sordariomycetes</taxon>
        <taxon>Hypocreomycetidae</taxon>
        <taxon>Glomerellales</taxon>
        <taxon>Glomerellaceae</taxon>
        <taxon>Colletotrichum</taxon>
        <taxon>Colletotrichum orchidearum species complex</taxon>
    </lineage>
</organism>
<gene>
    <name evidence="3" type="ORF">CPLU01_10214</name>
</gene>
<dbReference type="PANTHER" id="PTHR13082">
    <property type="entry name" value="SAP18"/>
    <property type="match status" value="1"/>
</dbReference>
<dbReference type="Proteomes" id="UP000654918">
    <property type="component" value="Unassembled WGS sequence"/>
</dbReference>
<dbReference type="InterPro" id="IPR042534">
    <property type="entry name" value="SAP18_sf"/>
</dbReference>
<proteinExistence type="inferred from homology"/>
<evidence type="ECO:0000313" key="3">
    <source>
        <dbReference type="EMBL" id="KAF6825565.1"/>
    </source>
</evidence>
<evidence type="ECO:0000256" key="2">
    <source>
        <dbReference type="SAM" id="MobiDB-lite"/>
    </source>
</evidence>
<feature type="compositionally biased region" description="Basic and acidic residues" evidence="2">
    <location>
        <begin position="228"/>
        <end position="254"/>
    </location>
</feature>
<dbReference type="InterPro" id="IPR010516">
    <property type="entry name" value="SAP18"/>
</dbReference>
<protein>
    <submittedName>
        <fullName evidence="3">Sin3 associated polypeptide p18</fullName>
    </submittedName>
</protein>
<dbReference type="EMBL" id="WIGO01000171">
    <property type="protein sequence ID" value="KAF6825565.1"/>
    <property type="molecule type" value="Genomic_DNA"/>
</dbReference>
<reference evidence="3" key="1">
    <citation type="journal article" date="2020" name="Phytopathology">
        <title>Genome Sequence Resources of Colletotrichum truncatum, C. plurivorum, C. musicola, and C. sojae: Four Species Pathogenic to Soybean (Glycine max).</title>
        <authorList>
            <person name="Rogerio F."/>
            <person name="Boufleur T.R."/>
            <person name="Ciampi-Guillardi M."/>
            <person name="Sukno S.A."/>
            <person name="Thon M.R."/>
            <person name="Massola Junior N.S."/>
            <person name="Baroncelli R."/>
        </authorList>
    </citation>
    <scope>NUCLEOTIDE SEQUENCE</scope>
    <source>
        <strain evidence="3">LFN00145</strain>
    </source>
</reference>